<sequence length="199" mass="22733">MSGKAPKLDKLVEIFNQLFFQSENVRLQIGADEPFYRAAKGGSPAIIYSREDFLSSALHEIAHWCVAGVKRRGLDDFGYWYKPEGRSLQEQLEFEKVEVKPQAIEWALSLACNHIFNFSADNVSQNIDASASFKKSVTEQLKDYLMNDSLPTRAALLFNTLRQHFNRDLTIQQILPDTLVDDRQEKYENQSSLVGIQNV</sequence>
<dbReference type="RefSeq" id="WP_142932449.1">
    <property type="nucleotide sequence ID" value="NZ_ML660166.1"/>
</dbReference>
<keyword evidence="1" id="KW-0648">Protein biosynthesis</keyword>
<dbReference type="InterPro" id="IPR007411">
    <property type="entry name" value="EpmC"/>
</dbReference>
<evidence type="ECO:0000313" key="1">
    <source>
        <dbReference type="EMBL" id="TQV86751.1"/>
    </source>
</evidence>
<reference evidence="1 2" key="1">
    <citation type="submission" date="2019-07" db="EMBL/GenBank/DDBJ databases">
        <title>Draft genome for Aliikangiella sp. M105.</title>
        <authorList>
            <person name="Wang G."/>
        </authorList>
    </citation>
    <scope>NUCLEOTIDE SEQUENCE [LARGE SCALE GENOMIC DNA]</scope>
    <source>
        <strain evidence="1 2">M105</strain>
    </source>
</reference>
<accession>A0A545UBA7</accession>
<name>A0A545UBA7_9GAMM</name>
<protein>
    <submittedName>
        <fullName evidence="1">Elongation factor P hydroxylase</fullName>
    </submittedName>
</protein>
<dbReference type="EMBL" id="VIKS01000010">
    <property type="protein sequence ID" value="TQV86751.1"/>
    <property type="molecule type" value="Genomic_DNA"/>
</dbReference>
<gene>
    <name evidence="1" type="ORF">FLL46_16590</name>
</gene>
<dbReference type="OrthoDB" id="5298591at2"/>
<dbReference type="GO" id="GO:0003746">
    <property type="term" value="F:translation elongation factor activity"/>
    <property type="evidence" value="ECO:0007669"/>
    <property type="project" value="UniProtKB-KW"/>
</dbReference>
<proteinExistence type="predicted"/>
<dbReference type="AlphaFoldDB" id="A0A545UBA7"/>
<evidence type="ECO:0000313" key="2">
    <source>
        <dbReference type="Proteomes" id="UP000315439"/>
    </source>
</evidence>
<dbReference type="Proteomes" id="UP000315439">
    <property type="component" value="Unassembled WGS sequence"/>
</dbReference>
<organism evidence="1 2">
    <name type="scientific">Aliikangiella coralliicola</name>
    <dbReference type="NCBI Taxonomy" id="2592383"/>
    <lineage>
        <taxon>Bacteria</taxon>
        <taxon>Pseudomonadati</taxon>
        <taxon>Pseudomonadota</taxon>
        <taxon>Gammaproteobacteria</taxon>
        <taxon>Oceanospirillales</taxon>
        <taxon>Pleioneaceae</taxon>
        <taxon>Aliikangiella</taxon>
    </lineage>
</organism>
<keyword evidence="1" id="KW-0251">Elongation factor</keyword>
<dbReference type="Pfam" id="PF04315">
    <property type="entry name" value="EpmC"/>
    <property type="match status" value="1"/>
</dbReference>
<comment type="caution">
    <text evidence="1">The sequence shown here is derived from an EMBL/GenBank/DDBJ whole genome shotgun (WGS) entry which is preliminary data.</text>
</comment>
<keyword evidence="2" id="KW-1185">Reference proteome</keyword>